<feature type="transmembrane region" description="Helical" evidence="6">
    <location>
        <begin position="306"/>
        <end position="326"/>
    </location>
</feature>
<organism evidence="8 9">
    <name type="scientific">Kumtagia ephedrae</name>
    <dbReference type="NCBI Taxonomy" id="2116701"/>
    <lineage>
        <taxon>Bacteria</taxon>
        <taxon>Pseudomonadati</taxon>
        <taxon>Pseudomonadota</taxon>
        <taxon>Alphaproteobacteria</taxon>
        <taxon>Hyphomicrobiales</taxon>
        <taxon>Phyllobacteriaceae</taxon>
        <taxon>Kumtagia</taxon>
    </lineage>
</organism>
<dbReference type="InterPro" id="IPR051211">
    <property type="entry name" value="PG_lysyltransferase"/>
</dbReference>
<dbReference type="GO" id="GO:0005886">
    <property type="term" value="C:plasma membrane"/>
    <property type="evidence" value="ECO:0007669"/>
    <property type="project" value="UniProtKB-SubCell"/>
</dbReference>
<feature type="domain" description="Phosphatidylglycerol lysyltransferase C-terminal" evidence="7">
    <location>
        <begin position="556"/>
        <end position="845"/>
    </location>
</feature>
<comment type="caution">
    <text evidence="8">The sequence shown here is derived from an EMBL/GenBank/DDBJ whole genome shotgun (WGS) entry which is preliminary data.</text>
</comment>
<dbReference type="Proteomes" id="UP000241229">
    <property type="component" value="Unassembled WGS sequence"/>
</dbReference>
<feature type="transmembrane region" description="Helical" evidence="6">
    <location>
        <begin position="188"/>
        <end position="204"/>
    </location>
</feature>
<keyword evidence="5 6" id="KW-0472">Membrane</keyword>
<keyword evidence="2" id="KW-1003">Cell membrane</keyword>
<keyword evidence="4 6" id="KW-1133">Transmembrane helix</keyword>
<dbReference type="SUPFAM" id="SSF55729">
    <property type="entry name" value="Acyl-CoA N-acyltransferases (Nat)"/>
    <property type="match status" value="1"/>
</dbReference>
<feature type="transmembrane region" description="Helical" evidence="6">
    <location>
        <begin position="68"/>
        <end position="87"/>
    </location>
</feature>
<feature type="transmembrane region" description="Helical" evidence="6">
    <location>
        <begin position="386"/>
        <end position="405"/>
    </location>
</feature>
<feature type="transmembrane region" description="Helical" evidence="6">
    <location>
        <begin position="107"/>
        <end position="126"/>
    </location>
</feature>
<feature type="transmembrane region" description="Helical" evidence="6">
    <location>
        <begin position="441"/>
        <end position="458"/>
    </location>
</feature>
<evidence type="ECO:0000256" key="5">
    <source>
        <dbReference type="ARBA" id="ARBA00023136"/>
    </source>
</evidence>
<evidence type="ECO:0000256" key="3">
    <source>
        <dbReference type="ARBA" id="ARBA00022692"/>
    </source>
</evidence>
<feature type="transmembrane region" description="Helical" evidence="6">
    <location>
        <begin position="147"/>
        <end position="168"/>
    </location>
</feature>
<feature type="transmembrane region" description="Helical" evidence="6">
    <location>
        <begin position="513"/>
        <end position="533"/>
    </location>
</feature>
<evidence type="ECO:0000256" key="4">
    <source>
        <dbReference type="ARBA" id="ARBA00022989"/>
    </source>
</evidence>
<evidence type="ECO:0000256" key="2">
    <source>
        <dbReference type="ARBA" id="ARBA00022475"/>
    </source>
</evidence>
<accession>A0A2P7SJ12</accession>
<evidence type="ECO:0000256" key="1">
    <source>
        <dbReference type="ARBA" id="ARBA00004651"/>
    </source>
</evidence>
<dbReference type="RefSeq" id="WP_106771580.1">
    <property type="nucleotide sequence ID" value="NZ_PXYK01000006.1"/>
</dbReference>
<dbReference type="OrthoDB" id="145485at2"/>
<proteinExistence type="predicted"/>
<protein>
    <submittedName>
        <fullName evidence="8">Lysylphosphatidylglycerol synthetase</fullName>
    </submittedName>
</protein>
<dbReference type="PANTHER" id="PTHR34697">
    <property type="entry name" value="PHOSPHATIDYLGLYCEROL LYSYLTRANSFERASE"/>
    <property type="match status" value="1"/>
</dbReference>
<evidence type="ECO:0000313" key="9">
    <source>
        <dbReference type="Proteomes" id="UP000241229"/>
    </source>
</evidence>
<keyword evidence="9" id="KW-1185">Reference proteome</keyword>
<feature type="transmembrane region" description="Helical" evidence="6">
    <location>
        <begin position="252"/>
        <end position="271"/>
    </location>
</feature>
<dbReference type="InterPro" id="IPR024320">
    <property type="entry name" value="LPG_synthase_C"/>
</dbReference>
<dbReference type="GO" id="GO:0016755">
    <property type="term" value="F:aminoacyltransferase activity"/>
    <property type="evidence" value="ECO:0007669"/>
    <property type="project" value="TreeGrafter"/>
</dbReference>
<evidence type="ECO:0000259" key="7">
    <source>
        <dbReference type="Pfam" id="PF09924"/>
    </source>
</evidence>
<name>A0A2P7SJ12_9HYPH</name>
<evidence type="ECO:0000313" key="8">
    <source>
        <dbReference type="EMBL" id="PSJ62478.1"/>
    </source>
</evidence>
<dbReference type="NCBIfam" id="NF033480">
    <property type="entry name" value="bifunc_MprF"/>
    <property type="match status" value="1"/>
</dbReference>
<feature type="transmembrane region" description="Helical" evidence="6">
    <location>
        <begin position="417"/>
        <end position="435"/>
    </location>
</feature>
<dbReference type="GO" id="GO:0055091">
    <property type="term" value="P:phospholipid homeostasis"/>
    <property type="evidence" value="ECO:0007669"/>
    <property type="project" value="TreeGrafter"/>
</dbReference>
<dbReference type="Pfam" id="PF09924">
    <property type="entry name" value="LPG_synthase_C"/>
    <property type="match status" value="1"/>
</dbReference>
<sequence>MQQAETAVEKAGGRRSVQQVVVGLLEPRVLGPLFGAGLVVVALVVIHQISGRVHLDDIRAALAQTRPAAVVQSLALTVVSFAAMALYDVMAARRVAAGRVPDRLAAFAGLVGYGISNAVGFNVVVGGPVRYRIYQAAGLDAADVGRIVGVSFLAFSCGIVVLAGLALVLDPAGVAFLKGLSANADRTIGAAILVAFAAVILWLSRGVREIALFGWRLPLPSARSALAQILVAVIDIAAAAGALYVLLPADVAPGFATFLLLFVAAIAAGVLSHAPGGLGVLEATILVGLGAGTRPDVVAALIVFRLVYYAIPLAFAGVALLAFEAYRARAAVLSGSRRAASVMRPVVAPLSATLVFCGGVVLLLSGNLPAEDERIGFLSHVLPLPFAEASHLLASLVGLMLIVLARGLYRRIALARIASILLLLAGACFSLLKGLDWEEAAILMLVAGLLFAYPKVFYRKGNWRSFRPTPTWLALIVIVLSVLTLVGFLAYRHVEYQSSLWWEFAWGGDAPRFLRTTLALVVVAAALSIDALINRPHQPRPSKTPQPVPDAVRRLVAQSSDTHPALALLGDKRFMLSPDGKAFIMYGIAGRSWITLGDPVGEAEAARGLVWQFAEAADRAGARAVFYAIGPDLLTTYLDLGLAILKTGEVARVDLARFSLQGSARQDFRYAEKRAEREGLDFSVVPQADVPAVLPELRAVSDAWLATKSGREKSFSLGRFDENYLAEFDCAVIRKQGEIVAFANLWRGSGNSELSVDLMRYRHGVSKILMDALFAKLLLYGKAEGYRWFNLGAAPLAGLADHPLASTWNRLGTFIYRRGDEFYNFEGLRAFKQKFDPVWTPQYLACPNGLALPQVLVDVTSLISGNPIRIFKR</sequence>
<feature type="transmembrane region" description="Helical" evidence="6">
    <location>
        <begin position="225"/>
        <end position="246"/>
    </location>
</feature>
<keyword evidence="3 6" id="KW-0812">Transmembrane</keyword>
<feature type="transmembrane region" description="Helical" evidence="6">
    <location>
        <begin position="470"/>
        <end position="493"/>
    </location>
</feature>
<gene>
    <name evidence="8" type="ORF">C7I84_07660</name>
</gene>
<dbReference type="PANTHER" id="PTHR34697:SF2">
    <property type="entry name" value="PHOSPHATIDYLGLYCEROL LYSYLTRANSFERASE"/>
    <property type="match status" value="1"/>
</dbReference>
<reference evidence="8 9" key="1">
    <citation type="submission" date="2018-03" db="EMBL/GenBank/DDBJ databases">
        <title>The draft genome of Mesorhizobium sp. 6GN-30.</title>
        <authorList>
            <person name="Liu L."/>
            <person name="Li L."/>
            <person name="Wang T."/>
            <person name="Zhang X."/>
            <person name="Liang L."/>
        </authorList>
    </citation>
    <scope>NUCLEOTIDE SEQUENCE [LARGE SCALE GENOMIC DNA]</scope>
    <source>
        <strain evidence="8 9">6GN30</strain>
    </source>
</reference>
<feature type="transmembrane region" description="Helical" evidence="6">
    <location>
        <begin position="346"/>
        <end position="366"/>
    </location>
</feature>
<evidence type="ECO:0000256" key="6">
    <source>
        <dbReference type="SAM" id="Phobius"/>
    </source>
</evidence>
<comment type="subcellular location">
    <subcellularLocation>
        <location evidence="1">Cell membrane</location>
        <topology evidence="1">Multi-pass membrane protein</topology>
    </subcellularLocation>
</comment>
<dbReference type="AlphaFoldDB" id="A0A2P7SJ12"/>
<dbReference type="InterPro" id="IPR016181">
    <property type="entry name" value="Acyl_CoA_acyltransferase"/>
</dbReference>
<dbReference type="EMBL" id="PXYK01000006">
    <property type="protein sequence ID" value="PSJ62478.1"/>
    <property type="molecule type" value="Genomic_DNA"/>
</dbReference>
<feature type="transmembrane region" description="Helical" evidence="6">
    <location>
        <begin position="29"/>
        <end position="47"/>
    </location>
</feature>